<keyword evidence="4" id="KW-0539">Nucleus</keyword>
<dbReference type="eggNOG" id="KOG2484">
    <property type="taxonomic scope" value="Eukaryota"/>
</dbReference>
<protein>
    <submittedName>
        <fullName evidence="6">GTP-binding protein of Nug1 family</fullName>
    </submittedName>
</protein>
<dbReference type="STRING" id="280699.M1VC85"/>
<dbReference type="GeneID" id="16998177"/>
<dbReference type="OrthoDB" id="10266128at2759"/>
<dbReference type="InterPro" id="IPR014813">
    <property type="entry name" value="Gnl3_N_dom"/>
</dbReference>
<dbReference type="Proteomes" id="UP000007014">
    <property type="component" value="Chromosome 20"/>
</dbReference>
<dbReference type="InterPro" id="IPR027417">
    <property type="entry name" value="P-loop_NTPase"/>
</dbReference>
<dbReference type="GO" id="GO:0005730">
    <property type="term" value="C:nucleolus"/>
    <property type="evidence" value="ECO:0007669"/>
    <property type="project" value="UniProtKB-ARBA"/>
</dbReference>
<keyword evidence="3" id="KW-0342">GTP-binding</keyword>
<dbReference type="InterPro" id="IPR023179">
    <property type="entry name" value="GTP-bd_ortho_bundle_sf"/>
</dbReference>
<dbReference type="InterPro" id="IPR030378">
    <property type="entry name" value="G_CP_dom"/>
</dbReference>
<dbReference type="SUPFAM" id="SSF52540">
    <property type="entry name" value="P-loop containing nucleoside triphosphate hydrolases"/>
    <property type="match status" value="1"/>
</dbReference>
<organism evidence="6 7">
    <name type="scientific">Cyanidioschyzon merolae (strain NIES-3377 / 10D)</name>
    <name type="common">Unicellular red alga</name>
    <dbReference type="NCBI Taxonomy" id="280699"/>
    <lineage>
        <taxon>Eukaryota</taxon>
        <taxon>Rhodophyta</taxon>
        <taxon>Bangiophyceae</taxon>
        <taxon>Cyanidiales</taxon>
        <taxon>Cyanidiaceae</taxon>
        <taxon>Cyanidioschyzon</taxon>
    </lineage>
</organism>
<dbReference type="InterPro" id="IPR050755">
    <property type="entry name" value="TRAFAC_YlqF/YawG_RiboMat"/>
</dbReference>
<reference evidence="6 7" key="1">
    <citation type="journal article" date="2004" name="Nature">
        <title>Genome sequence of the ultrasmall unicellular red alga Cyanidioschyzon merolae 10D.</title>
        <authorList>
            <person name="Matsuzaki M."/>
            <person name="Misumi O."/>
            <person name="Shin-i T."/>
            <person name="Maruyama S."/>
            <person name="Takahara M."/>
            <person name="Miyagishima S."/>
            <person name="Mori T."/>
            <person name="Nishida K."/>
            <person name="Yagisawa F."/>
            <person name="Nishida K."/>
            <person name="Yoshida Y."/>
            <person name="Nishimura Y."/>
            <person name="Nakao S."/>
            <person name="Kobayashi T."/>
            <person name="Momoyama Y."/>
            <person name="Higashiyama T."/>
            <person name="Minoda A."/>
            <person name="Sano M."/>
            <person name="Nomoto H."/>
            <person name="Oishi K."/>
            <person name="Hayashi H."/>
            <person name="Ohta F."/>
            <person name="Nishizaka S."/>
            <person name="Haga S."/>
            <person name="Miura S."/>
            <person name="Morishita T."/>
            <person name="Kabeya Y."/>
            <person name="Terasawa K."/>
            <person name="Suzuki Y."/>
            <person name="Ishii Y."/>
            <person name="Asakawa S."/>
            <person name="Takano H."/>
            <person name="Ohta N."/>
            <person name="Kuroiwa H."/>
            <person name="Tanaka K."/>
            <person name="Shimizu N."/>
            <person name="Sugano S."/>
            <person name="Sato N."/>
            <person name="Nozaki H."/>
            <person name="Ogasawara N."/>
            <person name="Kohara Y."/>
            <person name="Kuroiwa T."/>
        </authorList>
    </citation>
    <scope>NUCLEOTIDE SEQUENCE [LARGE SCALE GENOMIC DNA]</scope>
    <source>
        <strain evidence="6 7">10D</strain>
    </source>
</reference>
<comment type="subcellular location">
    <subcellularLocation>
        <location evidence="1">Nucleus</location>
    </subcellularLocation>
</comment>
<evidence type="ECO:0000256" key="4">
    <source>
        <dbReference type="ARBA" id="ARBA00023242"/>
    </source>
</evidence>
<evidence type="ECO:0000256" key="1">
    <source>
        <dbReference type="ARBA" id="ARBA00004123"/>
    </source>
</evidence>
<proteinExistence type="predicted"/>
<dbReference type="GO" id="GO:0005525">
    <property type="term" value="F:GTP binding"/>
    <property type="evidence" value="ECO:0007669"/>
    <property type="project" value="UniProtKB-KW"/>
</dbReference>
<dbReference type="Gene3D" id="1.10.1580.10">
    <property type="match status" value="1"/>
</dbReference>
<dbReference type="AlphaFoldDB" id="M1VC85"/>
<sequence>MAPHRHSKRETLKHKYKVQRKVAEHNRRMRRLARKQRQEGIIKGQRKAQRELGVPNLYPYKKQLLEQAARRLALRSTVTAEAGSLGESPVSAPALSGANALGKTPVFREVARSRRSFAAALRRVVELSDVVVEVLDARNPLESRSSALELLVRHEGARAAGGKRLILVLSKADLVPREALQAWLCRLRAEYPTLAMHEGLDQTGQHRGPRQPGSAVQPKQLSQLVQLLKLYAKRRADKQSSSSTITVGIVGKPNVGKSSLLNALCREQGAVATGARPGITKTLQEVRLDSNIRLLDSPGVVLDDVQEIDPAPVVEVEQTKAAGSPEPVANATSGSRDESRMALAGFLAVEELSDPVAAARLVLERCQYNADGALSLLYEMPAFSMCDMVAANEATREESFATQFLALFAKRRGLLRKAGVLDLEAAARVLVQDWATGRIPYYTLPKHVGLPSSQQLGAQIVSNWDNAFDLDVCEPSPSAEEVVMDENPATDAAPLSVADVDDEVVFHVWKHKTRRERQTFALPLSPGAAVENVAADADLEDFEFSTTS</sequence>
<evidence type="ECO:0000313" key="6">
    <source>
        <dbReference type="EMBL" id="BAM83069.1"/>
    </source>
</evidence>
<evidence type="ECO:0000313" key="7">
    <source>
        <dbReference type="Proteomes" id="UP000007014"/>
    </source>
</evidence>
<dbReference type="HOGENOM" id="CLU_011106_5_3_1"/>
<evidence type="ECO:0000256" key="3">
    <source>
        <dbReference type="ARBA" id="ARBA00023134"/>
    </source>
</evidence>
<dbReference type="Gramene" id="CMT043CT">
    <property type="protein sequence ID" value="CMT043CT"/>
    <property type="gene ID" value="CMT043C"/>
</dbReference>
<keyword evidence="2" id="KW-0547">Nucleotide-binding</keyword>
<evidence type="ECO:0000259" key="5">
    <source>
        <dbReference type="PROSITE" id="PS51721"/>
    </source>
</evidence>
<dbReference type="Pfam" id="PF01926">
    <property type="entry name" value="MMR_HSR1"/>
    <property type="match status" value="1"/>
</dbReference>
<dbReference type="PANTHER" id="PTHR11089">
    <property type="entry name" value="GTP-BINDING PROTEIN-RELATED"/>
    <property type="match status" value="1"/>
</dbReference>
<dbReference type="PROSITE" id="PS51721">
    <property type="entry name" value="G_CP"/>
    <property type="match status" value="1"/>
</dbReference>
<dbReference type="OMA" id="FKLDGLW"/>
<dbReference type="Gene3D" id="3.40.50.300">
    <property type="entry name" value="P-loop containing nucleotide triphosphate hydrolases"/>
    <property type="match status" value="1"/>
</dbReference>
<feature type="domain" description="CP-type G" evidence="5">
    <location>
        <begin position="118"/>
        <end position="303"/>
    </location>
</feature>
<dbReference type="InterPro" id="IPR006073">
    <property type="entry name" value="GTP-bd"/>
</dbReference>
<evidence type="ECO:0000256" key="2">
    <source>
        <dbReference type="ARBA" id="ARBA00022741"/>
    </source>
</evidence>
<name>M1VC85_CYAM1</name>
<dbReference type="KEGG" id="cme:CYME_CMT043C"/>
<dbReference type="EMBL" id="AP006502">
    <property type="protein sequence ID" value="BAM83069.1"/>
    <property type="molecule type" value="Genomic_DNA"/>
</dbReference>
<dbReference type="RefSeq" id="XP_005539105.1">
    <property type="nucleotide sequence ID" value="XM_005539048.1"/>
</dbReference>
<keyword evidence="7" id="KW-1185">Reference proteome</keyword>
<accession>M1VC85</accession>
<dbReference type="Pfam" id="PF08701">
    <property type="entry name" value="GN3L_Grn1"/>
    <property type="match status" value="1"/>
</dbReference>
<reference evidence="6 7" key="2">
    <citation type="journal article" date="2007" name="BMC Biol.">
        <title>A 100%-complete sequence reveals unusually simple genomic features in the hot-spring red alga Cyanidioschyzon merolae.</title>
        <authorList>
            <person name="Nozaki H."/>
            <person name="Takano H."/>
            <person name="Misumi O."/>
            <person name="Terasawa K."/>
            <person name="Matsuzaki M."/>
            <person name="Maruyama S."/>
            <person name="Nishida K."/>
            <person name="Yagisawa F."/>
            <person name="Yoshida Y."/>
            <person name="Fujiwara T."/>
            <person name="Takio S."/>
            <person name="Tamura K."/>
            <person name="Chung S.J."/>
            <person name="Nakamura S."/>
            <person name="Kuroiwa H."/>
            <person name="Tanaka K."/>
            <person name="Sato N."/>
            <person name="Kuroiwa T."/>
        </authorList>
    </citation>
    <scope>NUCLEOTIDE SEQUENCE [LARGE SCALE GENOMIC DNA]</scope>
    <source>
        <strain evidence="6 7">10D</strain>
    </source>
</reference>
<gene>
    <name evidence="6" type="ORF">CYME_CMT043C</name>
</gene>
<dbReference type="PANTHER" id="PTHR11089:SF30">
    <property type="entry name" value="GUANINE NUCLEOTIDE-BINDING PROTEIN-LIKE 3 HOMOLOG"/>
    <property type="match status" value="1"/>
</dbReference>